<dbReference type="PANTHER" id="PTHR40129">
    <property type="entry name" value="KETOPANTOATE REDUCTASE N-TERMINAL DOMAIN-CONTAINING PROTEIN"/>
    <property type="match status" value="1"/>
</dbReference>
<sequence>MTSHVSPTSPAAGKATILVLGAGWLWQFLEPALKTAEITYVATTTNGREGTIPFKFDLELDGLEEAFKTLPLAEYVLVTFPLKGKGLSRKLVHMYAETHPQDNSTNSDRATAETKFIQLGSTGIWTSPDFVDSHSPIDPGNERGIAEEELISLGGCVLNLAGLYGAQRQPGNWIARVAKTKEQLGEKGALHLIHGMDVAGAVIGVIKTDSQDVDDSGQLFGRRWIVADCVSYDWWSIVWDCNGDSREEDCRDQEDASQHTRREERSKYRRWVMELMQDKGVKALPRPLEALGRRLDAREFWNAVGILPERTLRR</sequence>
<dbReference type="PANTHER" id="PTHR40129:SF2">
    <property type="entry name" value="KETOPANTOATE REDUCTASE N-TERMINAL DOMAIN-CONTAINING PROTEIN"/>
    <property type="match status" value="1"/>
</dbReference>
<keyword evidence="2" id="KW-1185">Reference proteome</keyword>
<dbReference type="RefSeq" id="XP_018695569.1">
    <property type="nucleotide sequence ID" value="XM_018835919.1"/>
</dbReference>
<protein>
    <recommendedName>
        <fullName evidence="3">NmrA-like domain-containing protein</fullName>
    </recommendedName>
</protein>
<dbReference type="STRING" id="1367422.A0A178ZRC5"/>
<evidence type="ECO:0000313" key="2">
    <source>
        <dbReference type="Proteomes" id="UP000078343"/>
    </source>
</evidence>
<dbReference type="OrthoDB" id="674948at2759"/>
<evidence type="ECO:0008006" key="3">
    <source>
        <dbReference type="Google" id="ProtNLM"/>
    </source>
</evidence>
<accession>A0A178ZRC5</accession>
<dbReference type="Proteomes" id="UP000078343">
    <property type="component" value="Unassembled WGS sequence"/>
</dbReference>
<organism evidence="1 2">
    <name type="scientific">Fonsecaea erecta</name>
    <dbReference type="NCBI Taxonomy" id="1367422"/>
    <lineage>
        <taxon>Eukaryota</taxon>
        <taxon>Fungi</taxon>
        <taxon>Dikarya</taxon>
        <taxon>Ascomycota</taxon>
        <taxon>Pezizomycotina</taxon>
        <taxon>Eurotiomycetes</taxon>
        <taxon>Chaetothyriomycetidae</taxon>
        <taxon>Chaetothyriales</taxon>
        <taxon>Herpotrichiellaceae</taxon>
        <taxon>Fonsecaea</taxon>
    </lineage>
</organism>
<name>A0A178ZRC5_9EURO</name>
<reference evidence="1 2" key="1">
    <citation type="submission" date="2016-04" db="EMBL/GenBank/DDBJ databases">
        <title>Draft genome of Fonsecaea erecta CBS 125763.</title>
        <authorList>
            <person name="Weiss V.A."/>
            <person name="Vicente V.A."/>
            <person name="Raittz R.T."/>
            <person name="Moreno L.F."/>
            <person name="De Souza E.M."/>
            <person name="Pedrosa F.O."/>
            <person name="Steffens M.B."/>
            <person name="Faoro H."/>
            <person name="Tadra-Sfeir M.Z."/>
            <person name="Najafzadeh M.J."/>
            <person name="Felipe M.S."/>
            <person name="Teixeira M."/>
            <person name="Sun J."/>
            <person name="Xi L."/>
            <person name="Gomes R."/>
            <person name="De Azevedo C.M."/>
            <person name="Salgado C.G."/>
            <person name="Da Silva M.B."/>
            <person name="Nascimento M.F."/>
            <person name="Queiroz-Telles F."/>
            <person name="Attili D.S."/>
            <person name="Gorbushina A."/>
        </authorList>
    </citation>
    <scope>NUCLEOTIDE SEQUENCE [LARGE SCALE GENOMIC DNA]</scope>
    <source>
        <strain evidence="1 2">CBS 125763</strain>
    </source>
</reference>
<evidence type="ECO:0000313" key="1">
    <source>
        <dbReference type="EMBL" id="OAP62202.1"/>
    </source>
</evidence>
<dbReference type="EMBL" id="LVYI01000003">
    <property type="protein sequence ID" value="OAP62202.1"/>
    <property type="molecule type" value="Genomic_DNA"/>
</dbReference>
<dbReference type="GeneID" id="30008574"/>
<dbReference type="Gene3D" id="3.40.50.720">
    <property type="entry name" value="NAD(P)-binding Rossmann-like Domain"/>
    <property type="match status" value="1"/>
</dbReference>
<proteinExistence type="predicted"/>
<dbReference type="AlphaFoldDB" id="A0A178ZRC5"/>
<gene>
    <name evidence="1" type="ORF">AYL99_04405</name>
</gene>
<comment type="caution">
    <text evidence="1">The sequence shown here is derived from an EMBL/GenBank/DDBJ whole genome shotgun (WGS) entry which is preliminary data.</text>
</comment>